<keyword evidence="1" id="KW-0472">Membrane</keyword>
<organism evidence="3">
    <name type="scientific">Vanderwaltozyma polyspora (strain ATCC 22028 / DSM 70294 / BCRC 21397 / CBS 2163 / NBRC 10782 / NRRL Y-8283 / UCD 57-17)</name>
    <name type="common">Kluyveromyces polysporus</name>
    <dbReference type="NCBI Taxonomy" id="436907"/>
    <lineage>
        <taxon>Eukaryota</taxon>
        <taxon>Fungi</taxon>
        <taxon>Dikarya</taxon>
        <taxon>Ascomycota</taxon>
        <taxon>Saccharomycotina</taxon>
        <taxon>Saccharomycetes</taxon>
        <taxon>Saccharomycetales</taxon>
        <taxon>Saccharomycetaceae</taxon>
        <taxon>Vanderwaltozyma</taxon>
    </lineage>
</organism>
<evidence type="ECO:0000313" key="3">
    <source>
        <dbReference type="Proteomes" id="UP000000267"/>
    </source>
</evidence>
<evidence type="ECO:0000313" key="2">
    <source>
        <dbReference type="EMBL" id="EDO18818.1"/>
    </source>
</evidence>
<keyword evidence="1" id="KW-1133">Transmembrane helix</keyword>
<dbReference type="OrthoDB" id="4030176at2759"/>
<feature type="transmembrane region" description="Helical" evidence="1">
    <location>
        <begin position="23"/>
        <end position="44"/>
    </location>
</feature>
<dbReference type="RefSeq" id="XP_001646676.1">
    <property type="nucleotide sequence ID" value="XM_001646626.1"/>
</dbReference>
<sequence length="54" mass="6447">MGFYRNNSVFEFFDRIFKKPADLLMWMFTGIIITSTFLLLLPSYSYNGLNKKKK</sequence>
<accession>A7TG61</accession>
<keyword evidence="1" id="KW-0812">Transmembrane</keyword>
<gene>
    <name evidence="2" type="ORF">Kpol_1028p94</name>
</gene>
<proteinExistence type="predicted"/>
<dbReference type="AlphaFoldDB" id="A7TG61"/>
<reference evidence="2 3" key="1">
    <citation type="journal article" date="2007" name="Proc. Natl. Acad. Sci. U.S.A.">
        <title>Independent sorting-out of thousands of duplicated gene pairs in two yeast species descended from a whole-genome duplication.</title>
        <authorList>
            <person name="Scannell D.R."/>
            <person name="Frank A.C."/>
            <person name="Conant G.C."/>
            <person name="Byrne K.P."/>
            <person name="Woolfit M."/>
            <person name="Wolfe K.H."/>
        </authorList>
    </citation>
    <scope>NUCLEOTIDE SEQUENCE [LARGE SCALE GENOMIC DNA]</scope>
    <source>
        <strain evidence="3">ATCC 22028 / DSM 70294 / BCRC 21397 / CBS 2163 / NBRC 10782 / NRRL Y-8283 / UCD 57-17</strain>
    </source>
</reference>
<dbReference type="FunCoup" id="A7TG61">
    <property type="interactions" value="6"/>
</dbReference>
<dbReference type="OMA" id="STIAMWV"/>
<dbReference type="InParanoid" id="A7TG61"/>
<evidence type="ECO:0000256" key="1">
    <source>
        <dbReference type="SAM" id="Phobius"/>
    </source>
</evidence>
<dbReference type="PhylomeDB" id="A7TG61"/>
<dbReference type="HOGENOM" id="CLU_206741_0_0_1"/>
<keyword evidence="3" id="KW-1185">Reference proteome</keyword>
<dbReference type="KEGG" id="vpo:Kpol_1028p94"/>
<dbReference type="GeneID" id="5547134"/>
<dbReference type="Proteomes" id="UP000000267">
    <property type="component" value="Unassembled WGS sequence"/>
</dbReference>
<name>A7TG61_VANPO</name>
<protein>
    <submittedName>
        <fullName evidence="2">Uncharacterized protein</fullName>
    </submittedName>
</protein>
<dbReference type="EMBL" id="DS480385">
    <property type="protein sequence ID" value="EDO18818.1"/>
    <property type="molecule type" value="Genomic_DNA"/>
</dbReference>